<sequence length="135" mass="13793">MLGEKVGSISGPTAMKALPAVNGSPSFETVASGLSGTLAGTEVTSFATYSATLRADGSFYGECPNSGVVMAADGVATFRATGIGSPTADGGFSFRGVVYFESTAPSLSSLNGIAVVYDWDVEASGDASWELWEWK</sequence>
<name>A0A382GSI7_9ZZZZ</name>
<dbReference type="AlphaFoldDB" id="A0A382GSI7"/>
<reference evidence="1" key="1">
    <citation type="submission" date="2018-05" db="EMBL/GenBank/DDBJ databases">
        <authorList>
            <person name="Lanie J.A."/>
            <person name="Ng W.-L."/>
            <person name="Kazmierczak K.M."/>
            <person name="Andrzejewski T.M."/>
            <person name="Davidsen T.M."/>
            <person name="Wayne K.J."/>
            <person name="Tettelin H."/>
            <person name="Glass J.I."/>
            <person name="Rusch D."/>
            <person name="Podicherti R."/>
            <person name="Tsui H.-C.T."/>
            <person name="Winkler M.E."/>
        </authorList>
    </citation>
    <scope>NUCLEOTIDE SEQUENCE</scope>
</reference>
<evidence type="ECO:0000313" key="1">
    <source>
        <dbReference type="EMBL" id="SVB78068.1"/>
    </source>
</evidence>
<accession>A0A382GSI7</accession>
<organism evidence="1">
    <name type="scientific">marine metagenome</name>
    <dbReference type="NCBI Taxonomy" id="408172"/>
    <lineage>
        <taxon>unclassified sequences</taxon>
        <taxon>metagenomes</taxon>
        <taxon>ecological metagenomes</taxon>
    </lineage>
</organism>
<protein>
    <recommendedName>
        <fullName evidence="2">DUF3224 domain-containing protein</fullName>
    </recommendedName>
</protein>
<gene>
    <name evidence="1" type="ORF">METZ01_LOCUS230922</name>
</gene>
<evidence type="ECO:0008006" key="2">
    <source>
        <dbReference type="Google" id="ProtNLM"/>
    </source>
</evidence>
<proteinExistence type="predicted"/>
<dbReference type="EMBL" id="UINC01057184">
    <property type="protein sequence ID" value="SVB78068.1"/>
    <property type="molecule type" value="Genomic_DNA"/>
</dbReference>